<dbReference type="RefSeq" id="XP_033672422.1">
    <property type="nucleotide sequence ID" value="XM_033811681.1"/>
</dbReference>
<dbReference type="EMBL" id="ML993583">
    <property type="protein sequence ID" value="KAF2171533.1"/>
    <property type="molecule type" value="Genomic_DNA"/>
</dbReference>
<sequence length="327" mass="36693">MSQPWRRASANNTNNNQENRPPTSDSESRNRRRNAARRTPLAEISNSAPASPRRRRFERVAVIGSPHRSNTTALPSTVASREAKPEVDEDGFKVVQHSKPKTLREKNIASTVFSNVLASNHQRAANAIPLTTTQAPVRRGSGVVPPRSRKTKLYGVLWSEQISGIIVRRLHHCRFKDPNVKLGDQGVFEGPDGRPWIKKWRYFLILRQFGETVAEIPIYTFGNRGLEMKPSELHCEYLSIKPVGVAAKDFRNESPANPVLNIEKTTSRYALSRLTMVARFTEICTRSLDCDELLVIGNLDKRSTETLLEYAYKKVGEGYARGDGGVA</sequence>
<reference evidence="2" key="1">
    <citation type="journal article" date="2020" name="Stud. Mycol.">
        <title>101 Dothideomycetes genomes: a test case for predicting lifestyles and emergence of pathogens.</title>
        <authorList>
            <person name="Haridas S."/>
            <person name="Albert R."/>
            <person name="Binder M."/>
            <person name="Bloem J."/>
            <person name="Labutti K."/>
            <person name="Salamov A."/>
            <person name="Andreopoulos B."/>
            <person name="Baker S."/>
            <person name="Barry K."/>
            <person name="Bills G."/>
            <person name="Bluhm B."/>
            <person name="Cannon C."/>
            <person name="Castanera R."/>
            <person name="Culley D."/>
            <person name="Daum C."/>
            <person name="Ezra D."/>
            <person name="Gonzalez J."/>
            <person name="Henrissat B."/>
            <person name="Kuo A."/>
            <person name="Liang C."/>
            <person name="Lipzen A."/>
            <person name="Lutzoni F."/>
            <person name="Magnuson J."/>
            <person name="Mondo S."/>
            <person name="Nolan M."/>
            <person name="Ohm R."/>
            <person name="Pangilinan J."/>
            <person name="Park H.-J."/>
            <person name="Ramirez L."/>
            <person name="Alfaro M."/>
            <person name="Sun H."/>
            <person name="Tritt A."/>
            <person name="Yoshinaga Y."/>
            <person name="Zwiers L.-H."/>
            <person name="Turgeon B."/>
            <person name="Goodwin S."/>
            <person name="Spatafora J."/>
            <person name="Crous P."/>
            <person name="Grigoriev I."/>
        </authorList>
    </citation>
    <scope>NUCLEOTIDE SEQUENCE</scope>
    <source>
        <strain evidence="2">ATCC 36951</strain>
    </source>
</reference>
<keyword evidence="3" id="KW-1185">Reference proteome</keyword>
<evidence type="ECO:0000313" key="3">
    <source>
        <dbReference type="Proteomes" id="UP000799537"/>
    </source>
</evidence>
<dbReference type="Proteomes" id="UP000799537">
    <property type="component" value="Unassembled WGS sequence"/>
</dbReference>
<proteinExistence type="predicted"/>
<gene>
    <name evidence="2" type="ORF">M409DRAFT_50961</name>
</gene>
<dbReference type="AlphaFoldDB" id="A0A6A6CXU2"/>
<organism evidence="2 3">
    <name type="scientific">Zasmidium cellare ATCC 36951</name>
    <dbReference type="NCBI Taxonomy" id="1080233"/>
    <lineage>
        <taxon>Eukaryota</taxon>
        <taxon>Fungi</taxon>
        <taxon>Dikarya</taxon>
        <taxon>Ascomycota</taxon>
        <taxon>Pezizomycotina</taxon>
        <taxon>Dothideomycetes</taxon>
        <taxon>Dothideomycetidae</taxon>
        <taxon>Mycosphaerellales</taxon>
        <taxon>Mycosphaerellaceae</taxon>
        <taxon>Zasmidium</taxon>
    </lineage>
</organism>
<feature type="compositionally biased region" description="Polar residues" evidence="1">
    <location>
        <begin position="67"/>
        <end position="79"/>
    </location>
</feature>
<evidence type="ECO:0000313" key="2">
    <source>
        <dbReference type="EMBL" id="KAF2171533.1"/>
    </source>
</evidence>
<dbReference type="OrthoDB" id="3881872at2759"/>
<protein>
    <submittedName>
        <fullName evidence="2">Uncharacterized protein</fullName>
    </submittedName>
</protein>
<name>A0A6A6CXU2_ZASCE</name>
<feature type="region of interest" description="Disordered" evidence="1">
    <location>
        <begin position="1"/>
        <end position="86"/>
    </location>
</feature>
<accession>A0A6A6CXU2</accession>
<evidence type="ECO:0000256" key="1">
    <source>
        <dbReference type="SAM" id="MobiDB-lite"/>
    </source>
</evidence>
<dbReference type="GeneID" id="54564953"/>